<evidence type="ECO:0008006" key="9">
    <source>
        <dbReference type="Google" id="ProtNLM"/>
    </source>
</evidence>
<gene>
    <name evidence="7" type="ORF">M9458_029437</name>
</gene>
<dbReference type="AlphaFoldDB" id="A0ABD0PI14"/>
<feature type="domain" description="Elongation factor EFG" evidence="5">
    <location>
        <begin position="59"/>
        <end position="100"/>
    </location>
</feature>
<dbReference type="InterPro" id="IPR020568">
    <property type="entry name" value="Ribosomal_Su5_D2-typ_SF"/>
</dbReference>
<dbReference type="InterPro" id="IPR005517">
    <property type="entry name" value="Transl_elong_EFG/EF2_IV"/>
</dbReference>
<dbReference type="SUPFAM" id="SSF54980">
    <property type="entry name" value="EF-G C-terminal domain-like"/>
    <property type="match status" value="1"/>
</dbReference>
<accession>A0ABD0PI14</accession>
<feature type="non-terminal residue" evidence="7">
    <location>
        <position position="104"/>
    </location>
</feature>
<sequence length="104" mass="11162">GFREACEKGPLTGHKISGVRFILEDGAHHMVDSNEISFIRAGEGALKQVTSDQSFTVVILEPVMSVEIVAPNEFQGAVIAGVNRRHGVITGQDGAEGYFTLYAD</sequence>
<dbReference type="GO" id="GO:0005525">
    <property type="term" value="F:GTP binding"/>
    <property type="evidence" value="ECO:0007669"/>
    <property type="project" value="UniProtKB-KW"/>
</dbReference>
<dbReference type="Proteomes" id="UP001529510">
    <property type="component" value="Unassembled WGS sequence"/>
</dbReference>
<evidence type="ECO:0000256" key="4">
    <source>
        <dbReference type="ARBA" id="ARBA00023134"/>
    </source>
</evidence>
<organism evidence="7 8">
    <name type="scientific">Cirrhinus mrigala</name>
    <name type="common">Mrigala</name>
    <dbReference type="NCBI Taxonomy" id="683832"/>
    <lineage>
        <taxon>Eukaryota</taxon>
        <taxon>Metazoa</taxon>
        <taxon>Chordata</taxon>
        <taxon>Craniata</taxon>
        <taxon>Vertebrata</taxon>
        <taxon>Euteleostomi</taxon>
        <taxon>Actinopterygii</taxon>
        <taxon>Neopterygii</taxon>
        <taxon>Teleostei</taxon>
        <taxon>Ostariophysi</taxon>
        <taxon>Cypriniformes</taxon>
        <taxon>Cyprinidae</taxon>
        <taxon>Labeoninae</taxon>
        <taxon>Labeonini</taxon>
        <taxon>Cirrhinus</taxon>
    </lineage>
</organism>
<evidence type="ECO:0000259" key="6">
    <source>
        <dbReference type="Pfam" id="PF03764"/>
    </source>
</evidence>
<name>A0ABD0PI14_CIRMR</name>
<protein>
    <recommendedName>
        <fullName evidence="9">Elongation factor G</fullName>
    </recommendedName>
</protein>
<dbReference type="PANTHER" id="PTHR43636">
    <property type="entry name" value="ELONGATION FACTOR G, MITOCHONDRIAL"/>
    <property type="match status" value="1"/>
</dbReference>
<keyword evidence="3" id="KW-0648">Protein biosynthesis</keyword>
<evidence type="ECO:0000256" key="3">
    <source>
        <dbReference type="ARBA" id="ARBA00022917"/>
    </source>
</evidence>
<proteinExistence type="predicted"/>
<dbReference type="SUPFAM" id="SSF54211">
    <property type="entry name" value="Ribosomal protein S5 domain 2-like"/>
    <property type="match status" value="1"/>
</dbReference>
<keyword evidence="4" id="KW-0342">GTP-binding</keyword>
<dbReference type="Gene3D" id="3.30.70.240">
    <property type="match status" value="1"/>
</dbReference>
<dbReference type="Pfam" id="PF03764">
    <property type="entry name" value="EFG_IV"/>
    <property type="match status" value="1"/>
</dbReference>
<dbReference type="InterPro" id="IPR000640">
    <property type="entry name" value="EFG_V-like"/>
</dbReference>
<evidence type="ECO:0000256" key="1">
    <source>
        <dbReference type="ARBA" id="ARBA00022741"/>
    </source>
</evidence>
<dbReference type="PANTHER" id="PTHR43636:SF2">
    <property type="entry name" value="ELONGATION FACTOR G, MITOCHONDRIAL"/>
    <property type="match status" value="1"/>
</dbReference>
<keyword evidence="2" id="KW-0251">Elongation factor</keyword>
<dbReference type="InterPro" id="IPR014721">
    <property type="entry name" value="Ribsml_uS5_D2-typ_fold_subgr"/>
</dbReference>
<keyword evidence="1" id="KW-0547">Nucleotide-binding</keyword>
<comment type="caution">
    <text evidence="7">The sequence shown here is derived from an EMBL/GenBank/DDBJ whole genome shotgun (WGS) entry which is preliminary data.</text>
</comment>
<feature type="domain" description="Translation elongation factor EFG/EF2" evidence="6">
    <location>
        <begin position="1"/>
        <end position="49"/>
    </location>
</feature>
<feature type="non-terminal residue" evidence="7">
    <location>
        <position position="1"/>
    </location>
</feature>
<dbReference type="Gene3D" id="3.30.230.10">
    <property type="match status" value="1"/>
</dbReference>
<dbReference type="GO" id="GO:0003746">
    <property type="term" value="F:translation elongation factor activity"/>
    <property type="evidence" value="ECO:0007669"/>
    <property type="project" value="UniProtKB-KW"/>
</dbReference>
<keyword evidence="8" id="KW-1185">Reference proteome</keyword>
<evidence type="ECO:0000259" key="5">
    <source>
        <dbReference type="Pfam" id="PF00679"/>
    </source>
</evidence>
<evidence type="ECO:0000256" key="2">
    <source>
        <dbReference type="ARBA" id="ARBA00022768"/>
    </source>
</evidence>
<reference evidence="7 8" key="1">
    <citation type="submission" date="2024-05" db="EMBL/GenBank/DDBJ databases">
        <title>Genome sequencing and assembly of Indian major carp, Cirrhinus mrigala (Hamilton, 1822).</title>
        <authorList>
            <person name="Mohindra V."/>
            <person name="Chowdhury L.M."/>
            <person name="Lal K."/>
            <person name="Jena J.K."/>
        </authorList>
    </citation>
    <scope>NUCLEOTIDE SEQUENCE [LARGE SCALE GENOMIC DNA]</scope>
    <source>
        <strain evidence="7">CM1030</strain>
        <tissue evidence="7">Blood</tissue>
    </source>
</reference>
<evidence type="ECO:0000313" key="8">
    <source>
        <dbReference type="Proteomes" id="UP001529510"/>
    </source>
</evidence>
<dbReference type="InterPro" id="IPR035647">
    <property type="entry name" value="EFG_III/V"/>
</dbReference>
<evidence type="ECO:0000313" key="7">
    <source>
        <dbReference type="EMBL" id="KAL0173469.1"/>
    </source>
</evidence>
<dbReference type="Pfam" id="PF00679">
    <property type="entry name" value="EFG_C"/>
    <property type="match status" value="1"/>
</dbReference>
<dbReference type="EMBL" id="JAMKFB020000015">
    <property type="protein sequence ID" value="KAL0173469.1"/>
    <property type="molecule type" value="Genomic_DNA"/>
</dbReference>